<dbReference type="EC" id="1.1.1.37" evidence="2"/>
<dbReference type="PANTHER" id="PTHR23382">
    <property type="entry name" value="MALATE DEHYDROGENASE"/>
    <property type="match status" value="1"/>
</dbReference>
<evidence type="ECO:0000256" key="7">
    <source>
        <dbReference type="PIRSR" id="PIRSR000102-3"/>
    </source>
</evidence>
<evidence type="ECO:0000256" key="6">
    <source>
        <dbReference type="PIRSR" id="PIRSR000102-2"/>
    </source>
</evidence>
<dbReference type="AlphaFoldDB" id="A0A7S0ZES0"/>
<dbReference type="GO" id="GO:0006108">
    <property type="term" value="P:malate metabolic process"/>
    <property type="evidence" value="ECO:0007669"/>
    <property type="project" value="InterPro"/>
</dbReference>
<dbReference type="FunFam" id="3.90.110.10:FF:000002">
    <property type="entry name" value="Malate dehydrogenase"/>
    <property type="match status" value="1"/>
</dbReference>
<evidence type="ECO:0000259" key="10">
    <source>
        <dbReference type="Pfam" id="PF02866"/>
    </source>
</evidence>
<dbReference type="SUPFAM" id="SSF56327">
    <property type="entry name" value="LDH C-terminal domain-like"/>
    <property type="match status" value="1"/>
</dbReference>
<feature type="domain" description="Lactate/malate dehydrogenase C-terminal" evidence="10">
    <location>
        <begin position="169"/>
        <end position="339"/>
    </location>
</feature>
<dbReference type="InterPro" id="IPR015955">
    <property type="entry name" value="Lactate_DH/Glyco_Ohase_4_C"/>
</dbReference>
<feature type="domain" description="Lactate/malate dehydrogenase N-terminal" evidence="9">
    <location>
        <begin position="18"/>
        <end position="165"/>
    </location>
</feature>
<feature type="binding site" evidence="6">
    <location>
        <position position="111"/>
    </location>
    <ligand>
        <name>substrate</name>
    </ligand>
</feature>
<dbReference type="InterPro" id="IPR010945">
    <property type="entry name" value="Malate_DH_type2"/>
</dbReference>
<feature type="binding site" evidence="6">
    <location>
        <position position="105"/>
    </location>
    <ligand>
        <name>substrate</name>
    </ligand>
</feature>
<dbReference type="InterPro" id="IPR036291">
    <property type="entry name" value="NAD(P)-bd_dom_sf"/>
</dbReference>
<evidence type="ECO:0000256" key="4">
    <source>
        <dbReference type="ARBA" id="ARBA00023027"/>
    </source>
</evidence>
<evidence type="ECO:0000256" key="2">
    <source>
        <dbReference type="ARBA" id="ARBA00012995"/>
    </source>
</evidence>
<accession>A0A7S0ZES0</accession>
<dbReference type="Pfam" id="PF02866">
    <property type="entry name" value="Ldh_1_C"/>
    <property type="match status" value="1"/>
</dbReference>
<gene>
    <name evidence="11" type="ORF">TOLI1172_LOCUS3945</name>
</gene>
<feature type="active site" description="Proton acceptor" evidence="5">
    <location>
        <position position="200"/>
    </location>
</feature>
<protein>
    <recommendedName>
        <fullName evidence="2">malate dehydrogenase</fullName>
        <ecNumber evidence="2">1.1.1.37</ecNumber>
    </recommendedName>
</protein>
<dbReference type="GO" id="GO:0030060">
    <property type="term" value="F:L-malate dehydrogenase (NAD+) activity"/>
    <property type="evidence" value="ECO:0007669"/>
    <property type="project" value="UniProtKB-EC"/>
</dbReference>
<dbReference type="Pfam" id="PF00056">
    <property type="entry name" value="Ldh_1_N"/>
    <property type="match status" value="1"/>
</dbReference>
<keyword evidence="4 7" id="KW-0520">NAD</keyword>
<comment type="similarity">
    <text evidence="1">Belongs to the LDH/MDH superfamily. MDH type 2 family.</text>
</comment>
<evidence type="ECO:0000259" key="9">
    <source>
        <dbReference type="Pfam" id="PF00056"/>
    </source>
</evidence>
<dbReference type="Gene3D" id="3.90.110.10">
    <property type="entry name" value="Lactate dehydrogenase/glycoside hydrolase, family 4, C-terminal"/>
    <property type="match status" value="1"/>
</dbReference>
<evidence type="ECO:0000256" key="8">
    <source>
        <dbReference type="RuleBase" id="RU003369"/>
    </source>
</evidence>
<organism evidence="11">
    <name type="scientific">Timspurckia oligopyrenoides</name>
    <dbReference type="NCBI Taxonomy" id="708627"/>
    <lineage>
        <taxon>Eukaryota</taxon>
        <taxon>Rhodophyta</taxon>
        <taxon>Bangiophyceae</taxon>
        <taxon>Porphyridiales</taxon>
        <taxon>Porphyridiaceae</taxon>
        <taxon>Timspurckia</taxon>
    </lineage>
</organism>
<feature type="binding site" evidence="6">
    <location>
        <position position="144"/>
    </location>
    <ligand>
        <name>substrate</name>
    </ligand>
</feature>
<reference evidence="11" key="1">
    <citation type="submission" date="2021-01" db="EMBL/GenBank/DDBJ databases">
        <authorList>
            <person name="Corre E."/>
            <person name="Pelletier E."/>
            <person name="Niang G."/>
            <person name="Scheremetjew M."/>
            <person name="Finn R."/>
            <person name="Kale V."/>
            <person name="Holt S."/>
            <person name="Cochrane G."/>
            <person name="Meng A."/>
            <person name="Brown T."/>
            <person name="Cohen L."/>
        </authorList>
    </citation>
    <scope>NUCLEOTIDE SEQUENCE</scope>
    <source>
        <strain evidence="11">CCMP3278</strain>
    </source>
</reference>
<dbReference type="SUPFAM" id="SSF51735">
    <property type="entry name" value="NAD(P)-binding Rossmann-fold domains"/>
    <property type="match status" value="1"/>
</dbReference>
<feature type="binding site" evidence="7">
    <location>
        <begin position="24"/>
        <end position="30"/>
    </location>
    <ligand>
        <name>NAD(+)</name>
        <dbReference type="ChEBI" id="CHEBI:57540"/>
    </ligand>
</feature>
<evidence type="ECO:0000256" key="3">
    <source>
        <dbReference type="ARBA" id="ARBA00023002"/>
    </source>
</evidence>
<dbReference type="NCBIfam" id="NF003916">
    <property type="entry name" value="PRK05442.1"/>
    <property type="match status" value="1"/>
</dbReference>
<dbReference type="PIRSF" id="PIRSF000102">
    <property type="entry name" value="Lac_mal_DH"/>
    <property type="match status" value="1"/>
</dbReference>
<name>A0A7S0ZES0_9RHOD</name>
<sequence length="343" mass="36667">MVDGAVYDVEPLRPGGTIKVAVTGAAGQIGYSLLPMICTGRMFGKSQKVELRLLEISPAMTALSGVVMELEDCAFSLLDKVVATDDPMVAFADLDVAVLVGAFPRKQGMERKELLSKNAMIFKSQGEAINAVAKPDVKIVVVGNPANTNALILSEFAPKVPKSNITAMTRLDHNRLLGMIAKKLDKTVDEISGSVIWGNHSSTQYPDVLNTQVAGLDGSVREAVGGEEYLKDTLIPDIQKRGAAIIAARKLSSAMSAANAACDHVRDWLHGTNGKYVSMAVFADGSYGIDEGVVFSFPVKCEHGGGFTIEQGLTLDAFSQSYISVTEAELRAERNEAMEIVKQ</sequence>
<feature type="binding site" evidence="7">
    <location>
        <begin position="142"/>
        <end position="144"/>
    </location>
    <ligand>
        <name>NAD(+)</name>
        <dbReference type="ChEBI" id="CHEBI:57540"/>
    </ligand>
</feature>
<dbReference type="InterPro" id="IPR001236">
    <property type="entry name" value="Lactate/malate_DH_N"/>
</dbReference>
<dbReference type="FunFam" id="3.40.50.720:FF:000010">
    <property type="entry name" value="Malate dehydrogenase"/>
    <property type="match status" value="1"/>
</dbReference>
<dbReference type="Gene3D" id="3.40.50.720">
    <property type="entry name" value="NAD(P)-binding Rossmann-like Domain"/>
    <property type="match status" value="1"/>
</dbReference>
<keyword evidence="3 8" id="KW-0560">Oxidoreductase</keyword>
<feature type="binding site" evidence="6">
    <location>
        <position position="175"/>
    </location>
    <ligand>
        <name>substrate</name>
    </ligand>
</feature>
<dbReference type="InterPro" id="IPR022383">
    <property type="entry name" value="Lactate/malate_DH_C"/>
</dbReference>
<proteinExistence type="inferred from homology"/>
<dbReference type="NCBIfam" id="TIGR01759">
    <property type="entry name" value="MalateDH-SF1"/>
    <property type="match status" value="1"/>
</dbReference>
<dbReference type="InterPro" id="IPR001557">
    <property type="entry name" value="L-lactate/malate_DH"/>
</dbReference>
<evidence type="ECO:0000256" key="5">
    <source>
        <dbReference type="PIRSR" id="PIRSR000102-1"/>
    </source>
</evidence>
<feature type="binding site" evidence="7">
    <location>
        <position position="118"/>
    </location>
    <ligand>
        <name>NAD(+)</name>
        <dbReference type="ChEBI" id="CHEBI:57540"/>
    </ligand>
</feature>
<evidence type="ECO:0000313" key="11">
    <source>
        <dbReference type="EMBL" id="CAD8819556.1"/>
    </source>
</evidence>
<dbReference type="EMBL" id="HBFP01005563">
    <property type="protein sequence ID" value="CAD8819556.1"/>
    <property type="molecule type" value="Transcribed_RNA"/>
</dbReference>
<evidence type="ECO:0000256" key="1">
    <source>
        <dbReference type="ARBA" id="ARBA00009613"/>
    </source>
</evidence>